<dbReference type="PANTHER" id="PTHR42059:SF1">
    <property type="entry name" value="TNT DOMAIN-CONTAINING PROTEIN"/>
    <property type="match status" value="1"/>
</dbReference>
<dbReference type="InterPro" id="IPR053024">
    <property type="entry name" value="Fungal_surface_NADase"/>
</dbReference>
<proteinExistence type="predicted"/>
<name>A0ABY7BAW3_9PSEU</name>
<accession>A0ABY7BAW3</accession>
<evidence type="ECO:0000313" key="4">
    <source>
        <dbReference type="Proteomes" id="UP001163203"/>
    </source>
</evidence>
<evidence type="ECO:0000259" key="2">
    <source>
        <dbReference type="Pfam" id="PF14021"/>
    </source>
</evidence>
<dbReference type="PANTHER" id="PTHR42059">
    <property type="entry name" value="TNT DOMAIN-CONTAINING PROTEIN"/>
    <property type="match status" value="1"/>
</dbReference>
<evidence type="ECO:0000313" key="3">
    <source>
        <dbReference type="EMBL" id="WAL68278.1"/>
    </source>
</evidence>
<reference evidence="3" key="1">
    <citation type="submission" date="2022-11" db="EMBL/GenBank/DDBJ databases">
        <authorList>
            <person name="Mo P."/>
        </authorList>
    </citation>
    <scope>NUCLEOTIDE SEQUENCE</scope>
    <source>
        <strain evidence="3">HUAS 11-8</strain>
    </source>
</reference>
<dbReference type="Proteomes" id="UP001163203">
    <property type="component" value="Chromosome"/>
</dbReference>
<feature type="domain" description="TNT" evidence="2">
    <location>
        <begin position="151"/>
        <end position="254"/>
    </location>
</feature>
<evidence type="ECO:0000256" key="1">
    <source>
        <dbReference type="SAM" id="SignalP"/>
    </source>
</evidence>
<sequence>MSRRIWLSLGVLLMVLTGLGSGVAQATPARFVPPGLGIHTPMHPQPPHWIGSWPPPPGHLPPGHIRHCPPDGNPANTPPPPAPFERYFLGNWRLGPAHLPTRGLVGPLLRGYHRTDALSPRQFIACYWDYTVSGWRYPPNDGFADGRTRVTLQAGQYIDRFGANSGRFLSPFGVLYKKRALPPSNLDTIDPRYPNNYHVFRVLKPFDVDAGAAAAWFGQPGGGLQYVVNPSYVPNPLNQRVDTQFLIDNGYLQPVN</sequence>
<dbReference type="InterPro" id="IPR025331">
    <property type="entry name" value="TNT"/>
</dbReference>
<dbReference type="EMBL" id="CP113836">
    <property type="protein sequence ID" value="WAL68278.1"/>
    <property type="molecule type" value="Genomic_DNA"/>
</dbReference>
<dbReference type="Pfam" id="PF14021">
    <property type="entry name" value="TNT"/>
    <property type="match status" value="1"/>
</dbReference>
<protein>
    <submittedName>
        <fullName evidence="3">TNT domain-containing protein</fullName>
    </submittedName>
</protein>
<feature type="chain" id="PRO_5046172710" evidence="1">
    <location>
        <begin position="27"/>
        <end position="256"/>
    </location>
</feature>
<dbReference type="RefSeq" id="WP_268758371.1">
    <property type="nucleotide sequence ID" value="NZ_CP113836.1"/>
</dbReference>
<organism evidence="3 4">
    <name type="scientific">Amycolatopsis cynarae</name>
    <dbReference type="NCBI Taxonomy" id="2995223"/>
    <lineage>
        <taxon>Bacteria</taxon>
        <taxon>Bacillati</taxon>
        <taxon>Actinomycetota</taxon>
        <taxon>Actinomycetes</taxon>
        <taxon>Pseudonocardiales</taxon>
        <taxon>Pseudonocardiaceae</taxon>
        <taxon>Amycolatopsis</taxon>
    </lineage>
</organism>
<keyword evidence="1" id="KW-0732">Signal</keyword>
<feature type="signal peptide" evidence="1">
    <location>
        <begin position="1"/>
        <end position="26"/>
    </location>
</feature>
<gene>
    <name evidence="3" type="ORF">ORV05_11085</name>
</gene>
<keyword evidence="4" id="KW-1185">Reference proteome</keyword>